<protein>
    <submittedName>
        <fullName evidence="1">Uncharacterized protein</fullName>
    </submittedName>
</protein>
<dbReference type="VEuPathDB" id="FungiDB:PSTT_08810"/>
<keyword evidence="2" id="KW-1185">Reference proteome</keyword>
<dbReference type="VEuPathDB" id="FungiDB:PSHT_09738"/>
<sequence>MLFPDQPQLQDPPIEVVPAREDLRAARMDRRDEELTRRRMSFRRRSAVAHACFETASLLFPDQPHLHFLLGSRHTVSEYDETEDVTIVPAWRSDVLNTLVRRVDRATRPRATRAVRRFSLQWLRRGGERRATEDEERREEIPYGLPLDAYSPNLMDNMTVLEHRRMDISNEEQPFTLQNALDHLNQLNM</sequence>
<name>A0A2S4VAT4_9BASI</name>
<organism evidence="1 2">
    <name type="scientific">Puccinia striiformis</name>
    <dbReference type="NCBI Taxonomy" id="27350"/>
    <lineage>
        <taxon>Eukaryota</taxon>
        <taxon>Fungi</taxon>
        <taxon>Dikarya</taxon>
        <taxon>Basidiomycota</taxon>
        <taxon>Pucciniomycotina</taxon>
        <taxon>Pucciniomycetes</taxon>
        <taxon>Pucciniales</taxon>
        <taxon>Pucciniaceae</taxon>
        <taxon>Puccinia</taxon>
    </lineage>
</organism>
<proteinExistence type="predicted"/>
<reference evidence="1" key="1">
    <citation type="submission" date="2017-12" db="EMBL/GenBank/DDBJ databases">
        <title>Gene loss provides genomic basis for host adaptation in cereal stripe rust fungi.</title>
        <authorList>
            <person name="Xia C."/>
        </authorList>
    </citation>
    <scope>NUCLEOTIDE SEQUENCE [LARGE SCALE GENOMIC DNA]</scope>
    <source>
        <strain evidence="1">93-210</strain>
    </source>
</reference>
<comment type="caution">
    <text evidence="1">The sequence shown here is derived from an EMBL/GenBank/DDBJ whole genome shotgun (WGS) entry which is preliminary data.</text>
</comment>
<dbReference type="Proteomes" id="UP000239156">
    <property type="component" value="Unassembled WGS sequence"/>
</dbReference>
<gene>
    <name evidence="1" type="ORF">PSTT_08810</name>
</gene>
<evidence type="ECO:0000313" key="2">
    <source>
        <dbReference type="Proteomes" id="UP000239156"/>
    </source>
</evidence>
<dbReference type="EMBL" id="PKSL01000083">
    <property type="protein sequence ID" value="POW06662.1"/>
    <property type="molecule type" value="Genomic_DNA"/>
</dbReference>
<dbReference type="AlphaFoldDB" id="A0A2S4VAT4"/>
<accession>A0A2S4VAT4</accession>
<evidence type="ECO:0000313" key="1">
    <source>
        <dbReference type="EMBL" id="POW06662.1"/>
    </source>
</evidence>